<proteinExistence type="inferred from homology"/>
<evidence type="ECO:0000256" key="1">
    <source>
        <dbReference type="ARBA" id="ARBA00006484"/>
    </source>
</evidence>
<dbReference type="PROSITE" id="PS00061">
    <property type="entry name" value="ADH_SHORT"/>
    <property type="match status" value="1"/>
</dbReference>
<evidence type="ECO:0000313" key="6">
    <source>
        <dbReference type="Proteomes" id="UP000718281"/>
    </source>
</evidence>
<dbReference type="EMBL" id="JADIXZ010000003">
    <property type="protein sequence ID" value="MBK6300293.1"/>
    <property type="molecule type" value="Genomic_DNA"/>
</dbReference>
<dbReference type="Proteomes" id="UP000718281">
    <property type="component" value="Unassembled WGS sequence"/>
</dbReference>
<dbReference type="AlphaFoldDB" id="A0A934X4S8"/>
<evidence type="ECO:0000256" key="2">
    <source>
        <dbReference type="ARBA" id="ARBA00023002"/>
    </source>
</evidence>
<dbReference type="Gene3D" id="3.40.50.720">
    <property type="entry name" value="NAD(P)-binding Rossmann-like Domain"/>
    <property type="match status" value="1"/>
</dbReference>
<dbReference type="SUPFAM" id="SSF51735">
    <property type="entry name" value="NAD(P)-binding Rossmann-fold domains"/>
    <property type="match status" value="1"/>
</dbReference>
<dbReference type="PANTHER" id="PTHR24322">
    <property type="entry name" value="PKSB"/>
    <property type="match status" value="1"/>
</dbReference>
<sequence>MKSVQGKTVLITGAAMGMGRLFAERAIAEKAKAVVLWDLNEVALQSTLEELTGRGSEVTAYLVDVGDLAAVEASAAAVLAEVGAVDVLVNNAGVVRGNQYFWESDSGRDTRLTVAVNTLAPMYVARAFLPGMIAGSGEARLLNLASAAGFTANPRMAVYAASKWAVIGWSDSVRLELKQAGVEHVKVTTVCPYYVNTGMFDGAKSAPLLPILEPAHVVDEAWRAMCAGGSFVVLPRTVMLSEVLKGLVPISVRDFISDNVIGVYHTMEDFTGRAEQQA</sequence>
<dbReference type="PRINTS" id="PR00080">
    <property type="entry name" value="SDRFAMILY"/>
</dbReference>
<evidence type="ECO:0000313" key="4">
    <source>
        <dbReference type="EMBL" id="MBK6300293.1"/>
    </source>
</evidence>
<keyword evidence="2" id="KW-0560">Oxidoreductase</keyword>
<dbReference type="PANTHER" id="PTHR24322:SF736">
    <property type="entry name" value="RETINOL DEHYDROGENASE 10"/>
    <property type="match status" value="1"/>
</dbReference>
<dbReference type="InterPro" id="IPR002347">
    <property type="entry name" value="SDR_fam"/>
</dbReference>
<organism evidence="4 6">
    <name type="scientific">Candidatus Phosphoribacter hodrii</name>
    <dbReference type="NCBI Taxonomy" id="2953743"/>
    <lineage>
        <taxon>Bacteria</taxon>
        <taxon>Bacillati</taxon>
        <taxon>Actinomycetota</taxon>
        <taxon>Actinomycetes</taxon>
        <taxon>Micrococcales</taxon>
        <taxon>Dermatophilaceae</taxon>
        <taxon>Candidatus Phosphoribacter</taxon>
    </lineage>
</organism>
<evidence type="ECO:0000256" key="3">
    <source>
        <dbReference type="RuleBase" id="RU000363"/>
    </source>
</evidence>
<dbReference type="GO" id="GO:0016616">
    <property type="term" value="F:oxidoreductase activity, acting on the CH-OH group of donors, NAD or NADP as acceptor"/>
    <property type="evidence" value="ECO:0007669"/>
    <property type="project" value="TreeGrafter"/>
</dbReference>
<reference evidence="4 6" key="1">
    <citation type="submission" date="2020-10" db="EMBL/GenBank/DDBJ databases">
        <title>Connecting structure to function with the recovery of over 1000 high-quality activated sludge metagenome-assembled genomes encoding full-length rRNA genes using long-read sequencing.</title>
        <authorList>
            <person name="Singleton C.M."/>
            <person name="Petriglieri F."/>
            <person name="Kristensen J.M."/>
            <person name="Kirkegaard R.H."/>
            <person name="Michaelsen T.Y."/>
            <person name="Andersen M.H."/>
            <person name="Karst S.M."/>
            <person name="Dueholm M.S."/>
            <person name="Nielsen P.H."/>
            <person name="Albertsen M."/>
        </authorList>
    </citation>
    <scope>NUCLEOTIDE SEQUENCE [LARGE SCALE GENOMIC DNA]</scope>
    <source>
        <strain evidence="4">AalE_18-Q3-R2-46_BAT3C.188</strain>
        <strain evidence="5">Ribe_18-Q3-R11-54_MAXAC.001</strain>
    </source>
</reference>
<comment type="caution">
    <text evidence="4">The sequence shown here is derived from an EMBL/GenBank/DDBJ whole genome shotgun (WGS) entry which is preliminary data.</text>
</comment>
<comment type="similarity">
    <text evidence="1 3">Belongs to the short-chain dehydrogenases/reductases (SDR) family.</text>
</comment>
<dbReference type="PRINTS" id="PR00081">
    <property type="entry name" value="GDHRDH"/>
</dbReference>
<accession>A0A934X4S8</accession>
<gene>
    <name evidence="4" type="ORF">IPF40_04285</name>
    <name evidence="5" type="ORF">IPP00_01200</name>
</gene>
<protein>
    <submittedName>
        <fullName evidence="4">SDR family NAD(P)-dependent oxidoreductase</fullName>
    </submittedName>
</protein>
<evidence type="ECO:0000313" key="5">
    <source>
        <dbReference type="EMBL" id="MBL0002660.1"/>
    </source>
</evidence>
<dbReference type="EMBL" id="JADKGK010000004">
    <property type="protein sequence ID" value="MBL0002660.1"/>
    <property type="molecule type" value="Genomic_DNA"/>
</dbReference>
<dbReference type="InterPro" id="IPR020904">
    <property type="entry name" value="Sc_DH/Rdtase_CS"/>
</dbReference>
<dbReference type="Pfam" id="PF00106">
    <property type="entry name" value="adh_short"/>
    <property type="match status" value="1"/>
</dbReference>
<dbReference type="InterPro" id="IPR036291">
    <property type="entry name" value="NAD(P)-bd_dom_sf"/>
</dbReference>
<dbReference type="Proteomes" id="UP000886632">
    <property type="component" value="Unassembled WGS sequence"/>
</dbReference>
<name>A0A934X4S8_9MICO</name>